<feature type="compositionally biased region" description="Basic and acidic residues" evidence="1">
    <location>
        <begin position="490"/>
        <end position="502"/>
    </location>
</feature>
<feature type="region of interest" description="Disordered" evidence="1">
    <location>
        <begin position="286"/>
        <end position="507"/>
    </location>
</feature>
<feature type="region of interest" description="Disordered" evidence="1">
    <location>
        <begin position="528"/>
        <end position="549"/>
    </location>
</feature>
<accession>U6K101</accession>
<dbReference type="GeneID" id="25375879"/>
<feature type="compositionally biased region" description="Basic residues" evidence="1">
    <location>
        <begin position="287"/>
        <end position="299"/>
    </location>
</feature>
<protein>
    <submittedName>
        <fullName evidence="2">Uncharacterized protein</fullName>
    </submittedName>
</protein>
<name>U6K101_9EIME</name>
<organism evidence="2 3">
    <name type="scientific">Eimeria mitis</name>
    <dbReference type="NCBI Taxonomy" id="44415"/>
    <lineage>
        <taxon>Eukaryota</taxon>
        <taxon>Sar</taxon>
        <taxon>Alveolata</taxon>
        <taxon>Apicomplexa</taxon>
        <taxon>Conoidasida</taxon>
        <taxon>Coccidia</taxon>
        <taxon>Eucoccidiorida</taxon>
        <taxon>Eimeriorina</taxon>
        <taxon>Eimeriidae</taxon>
        <taxon>Eimeria</taxon>
    </lineage>
</organism>
<dbReference type="EMBL" id="HG683245">
    <property type="protein sequence ID" value="CDJ31400.1"/>
    <property type="molecule type" value="Genomic_DNA"/>
</dbReference>
<sequence>MPQPKVPPLGPPGASMQQGGPGGGGPWWPPEAVPAPAVRRMKEELQDMLERDIHRFGVLTHARAPNPTYPFPPRSRRPTEIKLSSAYKPAPADPWASLQRPGGMTPRLGQPSNTSSGQLVAEPEPRQPTLEELWFAATAEEVNPTQAQRRPPASPYADWGPLDSDTRSVAHAKGTENTAKVQRRDLLCADEDSSVEPLAPLPALTEDDFLRGPGGPPLSDRSRQHLLSFGLDYKEAISPRSRKQWSPMERERWSRSRLLRYLIKTKQVVFRQDLLDKEFKEDCEKYLKKKQHKPRKHTRSAAETSPQAPKYHPYTDACTEQGAPREALQRGPRVSSLGAPSDGGVPRGPWWGPSPVTENGSGVSGGPIACGPSLDYPCGGPPQAPSNLSSSRGPLEYLRQQLRQQKRSKARAEEIAQRDPLRAWRGAPQGTALGAQGAPEQRSEGEWGCAVMQRAAKLWRSSTRGEQGEWGGGEKHGGREGVTDTDSESESEREKEREREADEANEEEYYRRHLPWCYHFELEKDFNSDQVSEQQQKTQKPKGPPSLRQTQEIKLHKAWESELLRLYEAAEGELPSLFVGTGKPTRQKHPKDKTIPYALLKRYGAFIDSITSCGLLQQPVAMTIVARGPKTGAPAAAAAERRPASNSSNSSSSSSSSVFKLLVFVLLEQEVERYLLEAIGKKPEKNIPHMEPPKGPRVNPNYNIDKDKLAAAAKKLHIQPEEQPKTFEAIEKRSRLPLIEETKTLGGGRYVV</sequence>
<keyword evidence="3" id="KW-1185">Reference proteome</keyword>
<evidence type="ECO:0000313" key="2">
    <source>
        <dbReference type="EMBL" id="CDJ31400.1"/>
    </source>
</evidence>
<feature type="region of interest" description="Disordered" evidence="1">
    <location>
        <begin position="62"/>
        <end position="180"/>
    </location>
</feature>
<feature type="region of interest" description="Disordered" evidence="1">
    <location>
        <begin position="200"/>
        <end position="222"/>
    </location>
</feature>
<dbReference type="OrthoDB" id="354788at2759"/>
<evidence type="ECO:0000256" key="1">
    <source>
        <dbReference type="SAM" id="MobiDB-lite"/>
    </source>
</evidence>
<feature type="compositionally biased region" description="Pro residues" evidence="1">
    <location>
        <begin position="1"/>
        <end position="11"/>
    </location>
</feature>
<reference evidence="2" key="2">
    <citation type="submission" date="2013-10" db="EMBL/GenBank/DDBJ databases">
        <authorList>
            <person name="Aslett M."/>
        </authorList>
    </citation>
    <scope>NUCLEOTIDE SEQUENCE [LARGE SCALE GENOMIC DNA]</scope>
    <source>
        <strain evidence="2">Houghton</strain>
    </source>
</reference>
<dbReference type="Proteomes" id="UP000030744">
    <property type="component" value="Unassembled WGS sequence"/>
</dbReference>
<feature type="compositionally biased region" description="Basic and acidic residues" evidence="1">
    <location>
        <begin position="410"/>
        <end position="422"/>
    </location>
</feature>
<dbReference type="AlphaFoldDB" id="U6K101"/>
<dbReference type="VEuPathDB" id="ToxoDB:EMH_0008920"/>
<feature type="compositionally biased region" description="Basic and acidic residues" evidence="1">
    <location>
        <begin position="472"/>
        <end position="482"/>
    </location>
</feature>
<proteinExistence type="predicted"/>
<evidence type="ECO:0000313" key="3">
    <source>
        <dbReference type="Proteomes" id="UP000030744"/>
    </source>
</evidence>
<feature type="region of interest" description="Disordered" evidence="1">
    <location>
        <begin position="1"/>
        <end position="34"/>
    </location>
</feature>
<reference evidence="2" key="1">
    <citation type="submission" date="2013-10" db="EMBL/GenBank/DDBJ databases">
        <title>Genomic analysis of the causative agents of coccidiosis in chickens.</title>
        <authorList>
            <person name="Reid A.J."/>
            <person name="Blake D."/>
            <person name="Billington K."/>
            <person name="Browne H."/>
            <person name="Dunn M."/>
            <person name="Hung S."/>
            <person name="Kawahara F."/>
            <person name="Miranda-Saavedra D."/>
            <person name="Mourier T."/>
            <person name="Nagra H."/>
            <person name="Otto T.D."/>
            <person name="Rawlings N."/>
            <person name="Sanchez A."/>
            <person name="Sanders M."/>
            <person name="Subramaniam C."/>
            <person name="Tay Y."/>
            <person name="Dear P."/>
            <person name="Doerig C."/>
            <person name="Gruber A."/>
            <person name="Parkinson J."/>
            <person name="Shirley M."/>
            <person name="Wan K.L."/>
            <person name="Berriman M."/>
            <person name="Tomley F."/>
            <person name="Pain A."/>
        </authorList>
    </citation>
    <scope>NUCLEOTIDE SEQUENCE [LARGE SCALE GENOMIC DNA]</scope>
    <source>
        <strain evidence="2">Houghton</strain>
    </source>
</reference>
<dbReference type="RefSeq" id="XP_013353965.1">
    <property type="nucleotide sequence ID" value="XM_013498511.1"/>
</dbReference>
<feature type="region of interest" description="Disordered" evidence="1">
    <location>
        <begin position="635"/>
        <end position="654"/>
    </location>
</feature>
<gene>
    <name evidence="2" type="ORF">EMH_0008920</name>
</gene>